<dbReference type="InterPro" id="IPR008979">
    <property type="entry name" value="Galactose-bd-like_sf"/>
</dbReference>
<evidence type="ECO:0000259" key="5">
    <source>
        <dbReference type="Pfam" id="PF00703"/>
    </source>
</evidence>
<evidence type="ECO:0000259" key="6">
    <source>
        <dbReference type="Pfam" id="PF22666"/>
    </source>
</evidence>
<sequence length="344" mass="38859">FFFSKGIDYQFKIYLNGHELWEQEGMFTYVDVDLTDYLKDNNELKVVLMPVPDLGFIHEGGGADETGRKNARESAKPAVSYGWDWHPRLVTCGIWDETSLIVRKPVRLTDIWLDYTLNADLTQAALQLKVSGVQLPGSSYKWTLKDPSGKTVLEKAGKLTTDAQTIESELVNPVLWWPNGYGNPDLYTNELSLLDGNGKTVDTYTGKTGFRRVKLTVNPSKARWIFPESGSLPPASFEVNNRMIFAKGSNWVHPEVFMGVVTPERYSEQIVLAKNAHFNIFRVWGGGVVNKEAFFDLCDELGIMVWQEFPLACNFYSGKEAYLKVLEQEAISIVTRVRKHASLA</sequence>
<feature type="non-terminal residue" evidence="7">
    <location>
        <position position="1"/>
    </location>
</feature>
<dbReference type="InterPro" id="IPR017853">
    <property type="entry name" value="GH"/>
</dbReference>
<dbReference type="InterPro" id="IPR050887">
    <property type="entry name" value="Beta-mannosidase_GH2"/>
</dbReference>
<dbReference type="EMBL" id="SNRY01000365">
    <property type="protein sequence ID" value="KAA6341782.1"/>
    <property type="molecule type" value="Genomic_DNA"/>
</dbReference>
<dbReference type="PANTHER" id="PTHR43730:SF1">
    <property type="entry name" value="BETA-MANNOSIDASE"/>
    <property type="match status" value="1"/>
</dbReference>
<dbReference type="InterPro" id="IPR036156">
    <property type="entry name" value="Beta-gal/glucu_dom_sf"/>
</dbReference>
<dbReference type="SUPFAM" id="SSF51445">
    <property type="entry name" value="(Trans)glycosidases"/>
    <property type="match status" value="1"/>
</dbReference>
<dbReference type="SUPFAM" id="SSF49303">
    <property type="entry name" value="beta-Galactosidase/glucuronidase domain"/>
    <property type="match status" value="1"/>
</dbReference>
<dbReference type="InterPro" id="IPR006102">
    <property type="entry name" value="Ig-like_GH2"/>
</dbReference>
<dbReference type="Gene3D" id="2.60.40.10">
    <property type="entry name" value="Immunoglobulins"/>
    <property type="match status" value="1"/>
</dbReference>
<proteinExistence type="predicted"/>
<protein>
    <recommendedName>
        <fullName evidence="2">beta-mannosidase</fullName>
        <ecNumber evidence="2">3.2.1.25</ecNumber>
    </recommendedName>
</protein>
<dbReference type="GO" id="GO:0005975">
    <property type="term" value="P:carbohydrate metabolic process"/>
    <property type="evidence" value="ECO:0007669"/>
    <property type="project" value="InterPro"/>
</dbReference>
<evidence type="ECO:0000256" key="3">
    <source>
        <dbReference type="ARBA" id="ARBA00022801"/>
    </source>
</evidence>
<comment type="caution">
    <text evidence="7">The sequence shown here is derived from an EMBL/GenBank/DDBJ whole genome shotgun (WGS) entry which is preliminary data.</text>
</comment>
<evidence type="ECO:0000256" key="1">
    <source>
        <dbReference type="ARBA" id="ARBA00000829"/>
    </source>
</evidence>
<dbReference type="Gene3D" id="3.20.20.80">
    <property type="entry name" value="Glycosidases"/>
    <property type="match status" value="1"/>
</dbReference>
<accession>A0A5J4S7V9</accession>
<name>A0A5J4S7V9_9ZZZZ</name>
<keyword evidence="4" id="KW-0326">Glycosidase</keyword>
<dbReference type="GO" id="GO:0004567">
    <property type="term" value="F:beta-mannosidase activity"/>
    <property type="evidence" value="ECO:0007669"/>
    <property type="project" value="UniProtKB-EC"/>
</dbReference>
<dbReference type="SUPFAM" id="SSF49785">
    <property type="entry name" value="Galactose-binding domain-like"/>
    <property type="match status" value="1"/>
</dbReference>
<dbReference type="EC" id="3.2.1.25" evidence="2"/>
<dbReference type="InterPro" id="IPR013783">
    <property type="entry name" value="Ig-like_fold"/>
</dbReference>
<dbReference type="PANTHER" id="PTHR43730">
    <property type="entry name" value="BETA-MANNOSIDASE"/>
    <property type="match status" value="1"/>
</dbReference>
<comment type="catalytic activity">
    <reaction evidence="1">
        <text>Hydrolysis of terminal, non-reducing beta-D-mannose residues in beta-D-mannosides.</text>
        <dbReference type="EC" id="3.2.1.25"/>
    </reaction>
</comment>
<evidence type="ECO:0000313" key="7">
    <source>
        <dbReference type="EMBL" id="KAA6341782.1"/>
    </source>
</evidence>
<dbReference type="Pfam" id="PF00703">
    <property type="entry name" value="Glyco_hydro_2"/>
    <property type="match status" value="1"/>
</dbReference>
<reference evidence="7" key="1">
    <citation type="submission" date="2019-03" db="EMBL/GenBank/DDBJ databases">
        <title>Single cell metagenomics reveals metabolic interactions within the superorganism composed of flagellate Streblomastix strix and complex community of Bacteroidetes bacteria on its surface.</title>
        <authorList>
            <person name="Treitli S.C."/>
            <person name="Kolisko M."/>
            <person name="Husnik F."/>
            <person name="Keeling P."/>
            <person name="Hampl V."/>
        </authorList>
    </citation>
    <scope>NUCLEOTIDE SEQUENCE</scope>
    <source>
        <strain evidence="7">STM</strain>
    </source>
</reference>
<gene>
    <name evidence="7" type="ORF">EZS27_010420</name>
</gene>
<keyword evidence="3" id="KW-0378">Hydrolase</keyword>
<dbReference type="Gene3D" id="2.60.120.260">
    <property type="entry name" value="Galactose-binding domain-like"/>
    <property type="match status" value="1"/>
</dbReference>
<dbReference type="GO" id="GO:0006516">
    <property type="term" value="P:glycoprotein catabolic process"/>
    <property type="evidence" value="ECO:0007669"/>
    <property type="project" value="TreeGrafter"/>
</dbReference>
<feature type="domain" description="Beta-mannosidase-like galactose-binding" evidence="6">
    <location>
        <begin position="5"/>
        <end position="95"/>
    </location>
</feature>
<feature type="domain" description="Glycoside hydrolase family 2 immunoglobulin-like beta-sandwich" evidence="5">
    <location>
        <begin position="106"/>
        <end position="211"/>
    </location>
</feature>
<evidence type="ECO:0000256" key="4">
    <source>
        <dbReference type="ARBA" id="ARBA00023295"/>
    </source>
</evidence>
<evidence type="ECO:0000256" key="2">
    <source>
        <dbReference type="ARBA" id="ARBA00012754"/>
    </source>
</evidence>
<dbReference type="AlphaFoldDB" id="A0A5J4S7V9"/>
<dbReference type="InterPro" id="IPR054593">
    <property type="entry name" value="Beta-mannosidase-like_N2"/>
</dbReference>
<dbReference type="Pfam" id="PF22666">
    <property type="entry name" value="Glyco_hydro_2_N2"/>
    <property type="match status" value="1"/>
</dbReference>
<organism evidence="7">
    <name type="scientific">termite gut metagenome</name>
    <dbReference type="NCBI Taxonomy" id="433724"/>
    <lineage>
        <taxon>unclassified sequences</taxon>
        <taxon>metagenomes</taxon>
        <taxon>organismal metagenomes</taxon>
    </lineage>
</organism>